<sequence>MRGEGLTFVKELIQVNGLFLYFKKGSYNIYKCVIKNSKKQNFKVINSMIIWRIFKYANLSSGKTFLMVKCVSKY</sequence>
<dbReference type="AlphaFoldDB" id="A0A3M7QS61"/>
<keyword evidence="2" id="KW-1185">Reference proteome</keyword>
<gene>
    <name evidence="1" type="ORF">BpHYR1_036892</name>
</gene>
<reference evidence="1 2" key="1">
    <citation type="journal article" date="2018" name="Sci. Rep.">
        <title>Genomic signatures of local adaptation to the degree of environmental predictability in rotifers.</title>
        <authorList>
            <person name="Franch-Gras L."/>
            <person name="Hahn C."/>
            <person name="Garcia-Roger E.M."/>
            <person name="Carmona M.J."/>
            <person name="Serra M."/>
            <person name="Gomez A."/>
        </authorList>
    </citation>
    <scope>NUCLEOTIDE SEQUENCE [LARGE SCALE GENOMIC DNA]</scope>
    <source>
        <strain evidence="1">HYR1</strain>
    </source>
</reference>
<organism evidence="1 2">
    <name type="scientific">Brachionus plicatilis</name>
    <name type="common">Marine rotifer</name>
    <name type="synonym">Brachionus muelleri</name>
    <dbReference type="NCBI Taxonomy" id="10195"/>
    <lineage>
        <taxon>Eukaryota</taxon>
        <taxon>Metazoa</taxon>
        <taxon>Spiralia</taxon>
        <taxon>Gnathifera</taxon>
        <taxon>Rotifera</taxon>
        <taxon>Eurotatoria</taxon>
        <taxon>Monogononta</taxon>
        <taxon>Pseudotrocha</taxon>
        <taxon>Ploima</taxon>
        <taxon>Brachionidae</taxon>
        <taxon>Brachionus</taxon>
    </lineage>
</organism>
<dbReference type="Proteomes" id="UP000276133">
    <property type="component" value="Unassembled WGS sequence"/>
</dbReference>
<accession>A0A3M7QS61</accession>
<evidence type="ECO:0000313" key="2">
    <source>
        <dbReference type="Proteomes" id="UP000276133"/>
    </source>
</evidence>
<proteinExistence type="predicted"/>
<comment type="caution">
    <text evidence="1">The sequence shown here is derived from an EMBL/GenBank/DDBJ whole genome shotgun (WGS) entry which is preliminary data.</text>
</comment>
<protein>
    <submittedName>
        <fullName evidence="1">Uncharacterized protein</fullName>
    </submittedName>
</protein>
<dbReference type="EMBL" id="REGN01005218">
    <property type="protein sequence ID" value="RNA14287.1"/>
    <property type="molecule type" value="Genomic_DNA"/>
</dbReference>
<name>A0A3M7QS61_BRAPC</name>
<evidence type="ECO:0000313" key="1">
    <source>
        <dbReference type="EMBL" id="RNA14287.1"/>
    </source>
</evidence>